<evidence type="ECO:0000256" key="2">
    <source>
        <dbReference type="ARBA" id="ARBA00022517"/>
    </source>
</evidence>
<dbReference type="GO" id="GO:0006364">
    <property type="term" value="P:rRNA processing"/>
    <property type="evidence" value="ECO:0007669"/>
    <property type="project" value="UniProtKB-UniRule"/>
</dbReference>
<evidence type="ECO:0000256" key="3">
    <source>
        <dbReference type="ARBA" id="ARBA00022552"/>
    </source>
</evidence>
<dbReference type="InterPro" id="IPR011033">
    <property type="entry name" value="PRC_barrel-like_sf"/>
</dbReference>
<dbReference type="Proteomes" id="UP000051934">
    <property type="component" value="Unassembled WGS sequence"/>
</dbReference>
<accession>A0A0R2SAB6</accession>
<organism evidence="8 9">
    <name type="scientific">OM182 bacterium BACL3 MAG-120507-bin80</name>
    <dbReference type="NCBI Taxonomy" id="1655577"/>
    <lineage>
        <taxon>Bacteria</taxon>
        <taxon>Pseudomonadati</taxon>
        <taxon>Pseudomonadota</taxon>
        <taxon>Gammaproteobacteria</taxon>
        <taxon>OMG group</taxon>
        <taxon>OM182 clade</taxon>
    </lineage>
</organism>
<feature type="domain" description="RimM N-terminal" evidence="6">
    <location>
        <begin position="29"/>
        <end position="115"/>
    </location>
</feature>
<dbReference type="GO" id="GO:0005737">
    <property type="term" value="C:cytoplasm"/>
    <property type="evidence" value="ECO:0007669"/>
    <property type="project" value="UniProtKB-SubCell"/>
</dbReference>
<gene>
    <name evidence="5" type="primary">rimM</name>
    <name evidence="8" type="ORF">ABR69_02035</name>
</gene>
<name>A0A0R2SAB6_9GAMM</name>
<keyword evidence="3 5" id="KW-0698">rRNA processing</keyword>
<comment type="subcellular location">
    <subcellularLocation>
        <location evidence="5">Cytoplasm</location>
    </subcellularLocation>
</comment>
<protein>
    <recommendedName>
        <fullName evidence="5">Ribosome maturation factor RimM</fullName>
    </recommendedName>
</protein>
<comment type="function">
    <text evidence="5">An accessory protein needed during the final step in the assembly of 30S ribosomal subunit, possibly for assembly of the head region. Essential for efficient processing of 16S rRNA. May be needed both before and after RbfA during the maturation of 16S rRNA. It has affinity for free ribosomal 30S subunits but not for 70S ribosomes.</text>
</comment>
<dbReference type="AlphaFoldDB" id="A0A0R2SAB6"/>
<dbReference type="InterPro" id="IPR009000">
    <property type="entry name" value="Transl_B-barrel_sf"/>
</dbReference>
<comment type="caution">
    <text evidence="8">The sequence shown here is derived from an EMBL/GenBank/DDBJ whole genome shotgun (WGS) entry which is preliminary data.</text>
</comment>
<keyword evidence="1 5" id="KW-0963">Cytoplasm</keyword>
<dbReference type="NCBIfam" id="TIGR02273">
    <property type="entry name" value="16S_RimM"/>
    <property type="match status" value="1"/>
</dbReference>
<comment type="domain">
    <text evidence="5">The PRC barrel domain binds ribosomal protein uS19.</text>
</comment>
<evidence type="ECO:0000256" key="4">
    <source>
        <dbReference type="ARBA" id="ARBA00023186"/>
    </source>
</evidence>
<comment type="subunit">
    <text evidence="5">Binds ribosomal protein uS19.</text>
</comment>
<dbReference type="GO" id="GO:0043022">
    <property type="term" value="F:ribosome binding"/>
    <property type="evidence" value="ECO:0007669"/>
    <property type="project" value="InterPro"/>
</dbReference>
<evidence type="ECO:0000259" key="6">
    <source>
        <dbReference type="Pfam" id="PF01782"/>
    </source>
</evidence>
<dbReference type="Gene3D" id="2.40.30.60">
    <property type="entry name" value="RimM"/>
    <property type="match status" value="1"/>
</dbReference>
<evidence type="ECO:0000256" key="1">
    <source>
        <dbReference type="ARBA" id="ARBA00022490"/>
    </source>
</evidence>
<dbReference type="EMBL" id="LIBB01000128">
    <property type="protein sequence ID" value="KRO71845.1"/>
    <property type="molecule type" value="Genomic_DNA"/>
</dbReference>
<sequence>MNGSPANEASNEALNEALNDDSSGAWVVLGKVGKVHGIKGWVRVISFTETSDGILDYPLLRADFDASVAPTSATRQLEIDDYKQQPKGLIAHFKGIDNPEEARLLNGATLSVERKALPPLESDEYYWYQLEGLTVINQHDECFGIIKSMLETGANDVMVVKATQESIDDRERLIPYLSDSVVLKVDLGKRVIRVDWDADFLA</sequence>
<dbReference type="PANTHER" id="PTHR33692">
    <property type="entry name" value="RIBOSOME MATURATION FACTOR RIMM"/>
    <property type="match status" value="1"/>
</dbReference>
<dbReference type="Pfam" id="PF24986">
    <property type="entry name" value="PRC_RimM"/>
    <property type="match status" value="1"/>
</dbReference>
<reference evidence="8 9" key="1">
    <citation type="submission" date="2015-10" db="EMBL/GenBank/DDBJ databases">
        <title>Metagenome-Assembled Genomes uncover a global brackish microbiome.</title>
        <authorList>
            <person name="Hugerth L.W."/>
            <person name="Larsson J."/>
            <person name="Alneberg J."/>
            <person name="Lindh M.V."/>
            <person name="Legrand C."/>
            <person name="Pinhassi J."/>
            <person name="Andersson A.F."/>
        </authorList>
    </citation>
    <scope>NUCLEOTIDE SEQUENCE [LARGE SCALE GENOMIC DNA]</scope>
    <source>
        <strain evidence="8">BACL4 MAG-120507-bin80</strain>
    </source>
</reference>
<dbReference type="PANTHER" id="PTHR33692:SF1">
    <property type="entry name" value="RIBOSOME MATURATION FACTOR RIMM"/>
    <property type="match status" value="1"/>
</dbReference>
<dbReference type="InterPro" id="IPR011961">
    <property type="entry name" value="RimM"/>
</dbReference>
<dbReference type="InterPro" id="IPR036976">
    <property type="entry name" value="RimM_N_sf"/>
</dbReference>
<dbReference type="HAMAP" id="MF_00014">
    <property type="entry name" value="Ribosome_mat_RimM"/>
    <property type="match status" value="1"/>
</dbReference>
<dbReference type="GO" id="GO:0005840">
    <property type="term" value="C:ribosome"/>
    <property type="evidence" value="ECO:0007669"/>
    <property type="project" value="InterPro"/>
</dbReference>
<comment type="similarity">
    <text evidence="5">Belongs to the RimM family.</text>
</comment>
<dbReference type="Pfam" id="PF01782">
    <property type="entry name" value="RimM"/>
    <property type="match status" value="1"/>
</dbReference>
<evidence type="ECO:0000259" key="7">
    <source>
        <dbReference type="Pfam" id="PF24986"/>
    </source>
</evidence>
<evidence type="ECO:0000313" key="8">
    <source>
        <dbReference type="EMBL" id="KRO71845.1"/>
    </source>
</evidence>
<dbReference type="SUPFAM" id="SSF50447">
    <property type="entry name" value="Translation proteins"/>
    <property type="match status" value="1"/>
</dbReference>
<dbReference type="GO" id="GO:0042274">
    <property type="term" value="P:ribosomal small subunit biogenesis"/>
    <property type="evidence" value="ECO:0007669"/>
    <property type="project" value="UniProtKB-UniRule"/>
</dbReference>
<feature type="domain" description="Ribosome maturation factor RimM PRC barrel" evidence="7">
    <location>
        <begin position="127"/>
        <end position="197"/>
    </location>
</feature>
<evidence type="ECO:0000313" key="9">
    <source>
        <dbReference type="Proteomes" id="UP000051934"/>
    </source>
</evidence>
<dbReference type="Gene3D" id="2.30.30.240">
    <property type="entry name" value="PRC-barrel domain"/>
    <property type="match status" value="1"/>
</dbReference>
<dbReference type="InterPro" id="IPR002676">
    <property type="entry name" value="RimM_N"/>
</dbReference>
<dbReference type="InterPro" id="IPR056792">
    <property type="entry name" value="PRC_RimM"/>
</dbReference>
<evidence type="ECO:0000256" key="5">
    <source>
        <dbReference type="HAMAP-Rule" id="MF_00014"/>
    </source>
</evidence>
<keyword evidence="2 5" id="KW-0690">Ribosome biogenesis</keyword>
<keyword evidence="4 5" id="KW-0143">Chaperone</keyword>
<dbReference type="SUPFAM" id="SSF50346">
    <property type="entry name" value="PRC-barrel domain"/>
    <property type="match status" value="1"/>
</dbReference>
<proteinExistence type="inferred from homology"/>